<dbReference type="InterPro" id="IPR011043">
    <property type="entry name" value="Gal_Oxase/kelch_b-propeller"/>
</dbReference>
<dbReference type="Gene3D" id="2.60.40.10">
    <property type="entry name" value="Immunoglobulins"/>
    <property type="match status" value="2"/>
</dbReference>
<dbReference type="EMBL" id="JAGEVF010000005">
    <property type="protein sequence ID" value="MBO3116592.1"/>
    <property type="molecule type" value="Genomic_DNA"/>
</dbReference>
<dbReference type="InterPro" id="IPR022519">
    <property type="entry name" value="Gloeo/Verruco_rpt"/>
</dbReference>
<gene>
    <name evidence="2" type="ORF">J4050_07535</name>
</gene>
<name>A0ABS3T1H9_9FLAO</name>
<dbReference type="Pfam" id="PF03382">
    <property type="entry name" value="DUF285"/>
    <property type="match status" value="1"/>
</dbReference>
<dbReference type="InterPro" id="IPR005046">
    <property type="entry name" value="DUF285"/>
</dbReference>
<dbReference type="InterPro" id="IPR000601">
    <property type="entry name" value="PKD_dom"/>
</dbReference>
<dbReference type="SUPFAM" id="SSF49299">
    <property type="entry name" value="PKD domain"/>
    <property type="match status" value="1"/>
</dbReference>
<proteinExistence type="predicted"/>
<keyword evidence="3" id="KW-1185">Reference proteome</keyword>
<accession>A0ABS3T1H9</accession>
<comment type="caution">
    <text evidence="2">The sequence shown here is derived from an EMBL/GenBank/DDBJ whole genome shotgun (WGS) entry which is preliminary data.</text>
</comment>
<dbReference type="Proteomes" id="UP000676776">
    <property type="component" value="Unassembled WGS sequence"/>
</dbReference>
<feature type="non-terminal residue" evidence="2">
    <location>
        <position position="1311"/>
    </location>
</feature>
<dbReference type="SUPFAM" id="SSF117281">
    <property type="entry name" value="Kelch motif"/>
    <property type="match status" value="1"/>
</dbReference>
<protein>
    <submittedName>
        <fullName evidence="2">BspA family leucine-rich repeat surface protein</fullName>
    </submittedName>
</protein>
<dbReference type="SUPFAM" id="SSF50965">
    <property type="entry name" value="Galactose oxidase, central domain"/>
    <property type="match status" value="1"/>
</dbReference>
<dbReference type="InterPro" id="IPR015915">
    <property type="entry name" value="Kelch-typ_b-propeller"/>
</dbReference>
<evidence type="ECO:0000259" key="1">
    <source>
        <dbReference type="PROSITE" id="PS50093"/>
    </source>
</evidence>
<dbReference type="NCBIfam" id="TIGR03803">
    <property type="entry name" value="Gloeo_Verruco"/>
    <property type="match status" value="13"/>
</dbReference>
<dbReference type="Gene3D" id="2.115.10.10">
    <property type="entry name" value="Tachylectin 2"/>
    <property type="match status" value="2"/>
</dbReference>
<organism evidence="2 3">
    <name type="scientific">Winogradskyella pelagia</name>
    <dbReference type="NCBI Taxonomy" id="2819984"/>
    <lineage>
        <taxon>Bacteria</taxon>
        <taxon>Pseudomonadati</taxon>
        <taxon>Bacteroidota</taxon>
        <taxon>Flavobacteriia</taxon>
        <taxon>Flavobacteriales</taxon>
        <taxon>Flavobacteriaceae</taxon>
        <taxon>Winogradskyella</taxon>
    </lineage>
</organism>
<dbReference type="InterPro" id="IPR035986">
    <property type="entry name" value="PKD_dom_sf"/>
</dbReference>
<dbReference type="PROSITE" id="PS50093">
    <property type="entry name" value="PKD"/>
    <property type="match status" value="1"/>
</dbReference>
<reference evidence="2 3" key="1">
    <citation type="submission" date="2021-03" db="EMBL/GenBank/DDBJ databases">
        <title>Winogradskyella sp. nov., isolated from costal sediment.</title>
        <authorList>
            <person name="Gao C."/>
        </authorList>
    </citation>
    <scope>NUCLEOTIDE SEQUENCE [LARGE SCALE GENOMIC DNA]</scope>
    <source>
        <strain evidence="2 3">DF17</strain>
    </source>
</reference>
<evidence type="ECO:0000313" key="2">
    <source>
        <dbReference type="EMBL" id="MBO3116592.1"/>
    </source>
</evidence>
<dbReference type="RefSeq" id="WP_208153901.1">
    <property type="nucleotide sequence ID" value="NZ_JAGEVF010000005.1"/>
</dbReference>
<dbReference type="CDD" id="cd00146">
    <property type="entry name" value="PKD"/>
    <property type="match status" value="1"/>
</dbReference>
<sequence length="1311" mass="140070">MKTFTLSFFRPENYQTYICKNKRRSISIGLSVILCLLAAISLNAQSPELWGMTFQGGEDNKGNIFKTDANGNNAQLVYGFPVDFAGADPSGSVIQVNNGKIYGMTNEGGSNNLGVLFEFDPATNTYTKKLDFDGASNGANPIGSLMEATNGKLYGMTVFGGTFNRGVLFEYDPATSTFAKKLDFDGTIKGRNPNGSLVQAANGKLYGMTGGGGSSDYGVLFEYDLVNATYTKKLDFDGTFNGRNPLGSLIQASNGKLYGMTSGGGIFSGGVLFEYDPATDTFTKKLDFNTSNGNGWQPFGSLIEATNGKLYGMTARGNIGNDFGVLFEYDPATSTYTKKFDFDGINGWSPWGSLVQAVNGKLYGMTQGGGSNNSGVLFEYDLATSIYTKRLDFDGTSNGASPRGSLLQATDGKLYGMTRRGGSNDSGVLFAYDPSTSTYTKKLDFDSSFEGLQPAGRLVQTSNGMLYGMTQIGGSNNFGVLFEYDPITSTYTKRLDFDGTSNGRNPLGSLIQVSNGKLYGMTLQGGSNNFGVLFEYDPITSTYTKRLDFNGTSNGQNPYGSLVQASNGKLYGMTQGGGTFDSGVLFEYDPATGIYTKRLDFNGTTGRQPFGSLVEAANGKLYGMTRLGGSNNDGVLFEYDPSISTYINKFDFDRTNGENPYGSLIQASNGKLYGMTQGGGSNFVGVLFEYDPATSTYTKKFDFDGINGRNPWGSLVQASNGKLYGMTERGGSNNRGVLFEYDPATNTYAKKLDSDGSFANNGRFDNGLIEVNVSPPQAPFITTWQTTTANESITIPTTGSGYNYTVDWGDGMVDTNQTGNATHTYATAGTHTVSITGDFPRIYFGNGTSGNRLQIVEVNQWGDIEWTSMEQAFLSCVNLNITANDTPNLSNVTSFSSTFSNCQNLIGTSSFNNWDVSGIITMNNMFDGAASFNQNIGSWDVSGCENMNSMFDSAASFNQDLNSWDVSSVKAMNNMFNGATSFNGNIGSWNVGQVESMSFMFLNAINFDQDISSWNVSAVTTMVNMFAGATSFNQDLVAWNVSAVREMSGMFRNATSFDQNIGDWDISSLFSASAMFDGVTLSQINYDNLLNGWATLDTGETTVPFAVQFSGGNSQYCDGEPGKTTLEGLFWTITDGGINCPCEVAIDTQPQDATICDGDALSFDVSASGDGTLSYQWQVDDGNGGGFVDLGALSATSALDFAMMATGGDGNQYQVIVTADNNTPGDTSDDCSVTSSIATLTVNALPTVTANATSLEICEGEEVTLTGGGADTYLWDNGVTDNQAFVPTETTTYTVTGTDANGCENTAEVTV</sequence>
<dbReference type="InterPro" id="IPR013783">
    <property type="entry name" value="Ig-like_fold"/>
</dbReference>
<evidence type="ECO:0000313" key="3">
    <source>
        <dbReference type="Proteomes" id="UP000676776"/>
    </source>
</evidence>
<feature type="domain" description="PKD" evidence="1">
    <location>
        <begin position="798"/>
        <end position="836"/>
    </location>
</feature>